<feature type="transmembrane region" description="Helical" evidence="1">
    <location>
        <begin position="69"/>
        <end position="85"/>
    </location>
</feature>
<feature type="transmembrane region" description="Helical" evidence="1">
    <location>
        <begin position="41"/>
        <end position="62"/>
    </location>
</feature>
<feature type="transmembrane region" description="Helical" evidence="1">
    <location>
        <begin position="12"/>
        <end position="29"/>
    </location>
</feature>
<evidence type="ECO:0000313" key="2">
    <source>
        <dbReference type="EMBL" id="MBM7645240.1"/>
    </source>
</evidence>
<sequence length="195" mass="21408">MKNHRKLKLTDILVTIVIALVFGLIYKLWGPVSYLLKPLGFQIDQLIYGMWFMAGPFALLLIRKPGTALLAETAAALGEVLFAGQGGVIDFYYGFLQGLFAELVFLVFRYKSFNFSVAVLSGMASALASFILDLGYGYLFELAGWNLILNIIFRFIGAGLIAGAFSYVLVKALESAGVANIVRPVSKDDYDVLNQ</sequence>
<dbReference type="RefSeq" id="WP_338056040.1">
    <property type="nucleotide sequence ID" value="NZ_JAFBER010000007.1"/>
</dbReference>
<feature type="transmembrane region" description="Helical" evidence="1">
    <location>
        <begin position="115"/>
        <end position="139"/>
    </location>
</feature>
<evidence type="ECO:0000313" key="3">
    <source>
        <dbReference type="Proteomes" id="UP000808914"/>
    </source>
</evidence>
<proteinExistence type="predicted"/>
<keyword evidence="1" id="KW-0812">Transmembrane</keyword>
<evidence type="ECO:0000256" key="1">
    <source>
        <dbReference type="SAM" id="Phobius"/>
    </source>
</evidence>
<name>A0ABS2Q093_9BACL</name>
<accession>A0ABS2Q093</accession>
<keyword evidence="1" id="KW-1133">Transmembrane helix</keyword>
<feature type="transmembrane region" description="Helical" evidence="1">
    <location>
        <begin position="151"/>
        <end position="170"/>
    </location>
</feature>
<comment type="caution">
    <text evidence="2">The sequence shown here is derived from an EMBL/GenBank/DDBJ whole genome shotgun (WGS) entry which is preliminary data.</text>
</comment>
<protein>
    <submittedName>
        <fullName evidence="2">Energy-coupling factor transport system substrate-specific component</fullName>
    </submittedName>
</protein>
<dbReference type="Proteomes" id="UP000808914">
    <property type="component" value="Unassembled WGS sequence"/>
</dbReference>
<organism evidence="2 3">
    <name type="scientific">Scopulibacillus daqui</name>
    <dbReference type="NCBI Taxonomy" id="1469162"/>
    <lineage>
        <taxon>Bacteria</taxon>
        <taxon>Bacillati</taxon>
        <taxon>Bacillota</taxon>
        <taxon>Bacilli</taxon>
        <taxon>Bacillales</taxon>
        <taxon>Sporolactobacillaceae</taxon>
        <taxon>Scopulibacillus</taxon>
    </lineage>
</organism>
<dbReference type="Pfam" id="PF09819">
    <property type="entry name" value="ABC_cobalt"/>
    <property type="match status" value="1"/>
</dbReference>
<dbReference type="InterPro" id="IPR017195">
    <property type="entry name" value="ABC_thiamin-permease_prd"/>
</dbReference>
<reference evidence="2 3" key="1">
    <citation type="submission" date="2021-01" db="EMBL/GenBank/DDBJ databases">
        <title>Genomic Encyclopedia of Type Strains, Phase IV (KMG-IV): sequencing the most valuable type-strain genomes for metagenomic binning, comparative biology and taxonomic classification.</title>
        <authorList>
            <person name="Goeker M."/>
        </authorList>
    </citation>
    <scope>NUCLEOTIDE SEQUENCE [LARGE SCALE GENOMIC DNA]</scope>
    <source>
        <strain evidence="2 3">DSM 28236</strain>
    </source>
</reference>
<keyword evidence="1" id="KW-0472">Membrane</keyword>
<dbReference type="EMBL" id="JAFBER010000007">
    <property type="protein sequence ID" value="MBM7645240.1"/>
    <property type="molecule type" value="Genomic_DNA"/>
</dbReference>
<keyword evidence="3" id="KW-1185">Reference proteome</keyword>
<dbReference type="PIRSF" id="PIRSF037394">
    <property type="entry name" value="ABC_thiamine-permease_YkoE_prd"/>
    <property type="match status" value="1"/>
</dbReference>
<gene>
    <name evidence="2" type="ORF">JOD45_001451</name>
</gene>